<organism evidence="1">
    <name type="scientific">Anguilla anguilla</name>
    <name type="common">European freshwater eel</name>
    <name type="synonym">Muraena anguilla</name>
    <dbReference type="NCBI Taxonomy" id="7936"/>
    <lineage>
        <taxon>Eukaryota</taxon>
        <taxon>Metazoa</taxon>
        <taxon>Chordata</taxon>
        <taxon>Craniata</taxon>
        <taxon>Vertebrata</taxon>
        <taxon>Euteleostomi</taxon>
        <taxon>Actinopterygii</taxon>
        <taxon>Neopterygii</taxon>
        <taxon>Teleostei</taxon>
        <taxon>Anguilliformes</taxon>
        <taxon>Anguillidae</taxon>
        <taxon>Anguilla</taxon>
    </lineage>
</organism>
<dbReference type="AlphaFoldDB" id="A0A0E9SMP9"/>
<accession>A0A0E9SMP9</accession>
<reference evidence="1" key="1">
    <citation type="submission" date="2014-11" db="EMBL/GenBank/DDBJ databases">
        <authorList>
            <person name="Amaro Gonzalez C."/>
        </authorList>
    </citation>
    <scope>NUCLEOTIDE SEQUENCE</scope>
</reference>
<name>A0A0E9SMP9_ANGAN</name>
<protein>
    <submittedName>
        <fullName evidence="1">Uncharacterized protein</fullName>
    </submittedName>
</protein>
<sequence length="27" mass="3060">MVSVIYNQRSCRGGLKSRHSTLFTGFD</sequence>
<evidence type="ECO:0000313" key="1">
    <source>
        <dbReference type="EMBL" id="JAH42601.1"/>
    </source>
</evidence>
<reference evidence="1" key="2">
    <citation type="journal article" date="2015" name="Fish Shellfish Immunol.">
        <title>Early steps in the European eel (Anguilla anguilla)-Vibrio vulnificus interaction in the gills: Role of the RtxA13 toxin.</title>
        <authorList>
            <person name="Callol A."/>
            <person name="Pajuelo D."/>
            <person name="Ebbesson L."/>
            <person name="Teles M."/>
            <person name="MacKenzie S."/>
            <person name="Amaro C."/>
        </authorList>
    </citation>
    <scope>NUCLEOTIDE SEQUENCE</scope>
</reference>
<dbReference type="EMBL" id="GBXM01065976">
    <property type="protein sequence ID" value="JAH42601.1"/>
    <property type="molecule type" value="Transcribed_RNA"/>
</dbReference>
<proteinExistence type="predicted"/>